<name>A0A9P7Z409_9HELO</name>
<feature type="signal peptide" evidence="1">
    <location>
        <begin position="1"/>
        <end position="19"/>
    </location>
</feature>
<evidence type="ECO:0000313" key="3">
    <source>
        <dbReference type="Proteomes" id="UP000887226"/>
    </source>
</evidence>
<dbReference type="OrthoDB" id="4766902at2759"/>
<keyword evidence="1" id="KW-0732">Signal</keyword>
<feature type="chain" id="PRO_5040122681" evidence="1">
    <location>
        <begin position="20"/>
        <end position="111"/>
    </location>
</feature>
<keyword evidence="3" id="KW-1185">Reference proteome</keyword>
<evidence type="ECO:0000313" key="2">
    <source>
        <dbReference type="EMBL" id="KAG9244974.1"/>
    </source>
</evidence>
<evidence type="ECO:0000256" key="1">
    <source>
        <dbReference type="SAM" id="SignalP"/>
    </source>
</evidence>
<sequence>MTQAKIGLVGSLWSMLTLSTLLTAARLFCIVPHMPLPFNPIAYAAWETGFVALEELEDDTVGGPRFLPEGTLVSEKEKPVCAEVCKSLTGDVLAYAACTGGYAAGIDREKN</sequence>
<protein>
    <submittedName>
        <fullName evidence="2">Uncharacterized protein</fullName>
    </submittedName>
</protein>
<accession>A0A9P7Z409</accession>
<dbReference type="Proteomes" id="UP000887226">
    <property type="component" value="Unassembled WGS sequence"/>
</dbReference>
<gene>
    <name evidence="2" type="ORF">BJ878DRAFT_567095</name>
</gene>
<dbReference type="AlphaFoldDB" id="A0A9P7Z409"/>
<proteinExistence type="predicted"/>
<reference evidence="2" key="1">
    <citation type="journal article" date="2021" name="IMA Fungus">
        <title>Genomic characterization of three marine fungi, including Emericellopsis atlantica sp. nov. with signatures of a generalist lifestyle and marine biomass degradation.</title>
        <authorList>
            <person name="Hagestad O.C."/>
            <person name="Hou L."/>
            <person name="Andersen J.H."/>
            <person name="Hansen E.H."/>
            <person name="Altermark B."/>
            <person name="Li C."/>
            <person name="Kuhnert E."/>
            <person name="Cox R.J."/>
            <person name="Crous P.W."/>
            <person name="Spatafora J.W."/>
            <person name="Lail K."/>
            <person name="Amirebrahimi M."/>
            <person name="Lipzen A."/>
            <person name="Pangilinan J."/>
            <person name="Andreopoulos W."/>
            <person name="Hayes R.D."/>
            <person name="Ng V."/>
            <person name="Grigoriev I.V."/>
            <person name="Jackson S.A."/>
            <person name="Sutton T.D.S."/>
            <person name="Dobson A.D.W."/>
            <person name="Rama T."/>
        </authorList>
    </citation>
    <scope>NUCLEOTIDE SEQUENCE</scope>
    <source>
        <strain evidence="2">TRa3180A</strain>
    </source>
</reference>
<dbReference type="EMBL" id="MU253872">
    <property type="protein sequence ID" value="KAG9244974.1"/>
    <property type="molecule type" value="Genomic_DNA"/>
</dbReference>
<comment type="caution">
    <text evidence="2">The sequence shown here is derived from an EMBL/GenBank/DDBJ whole genome shotgun (WGS) entry which is preliminary data.</text>
</comment>
<organism evidence="2 3">
    <name type="scientific">Calycina marina</name>
    <dbReference type="NCBI Taxonomy" id="1763456"/>
    <lineage>
        <taxon>Eukaryota</taxon>
        <taxon>Fungi</taxon>
        <taxon>Dikarya</taxon>
        <taxon>Ascomycota</taxon>
        <taxon>Pezizomycotina</taxon>
        <taxon>Leotiomycetes</taxon>
        <taxon>Helotiales</taxon>
        <taxon>Pezizellaceae</taxon>
        <taxon>Calycina</taxon>
    </lineage>
</organism>